<accession>A0ACB8QB39</accession>
<organism evidence="1 2">
    <name type="scientific">Vararia minispora EC-137</name>
    <dbReference type="NCBI Taxonomy" id="1314806"/>
    <lineage>
        <taxon>Eukaryota</taxon>
        <taxon>Fungi</taxon>
        <taxon>Dikarya</taxon>
        <taxon>Basidiomycota</taxon>
        <taxon>Agaricomycotina</taxon>
        <taxon>Agaricomycetes</taxon>
        <taxon>Russulales</taxon>
        <taxon>Lachnocladiaceae</taxon>
        <taxon>Vararia</taxon>
    </lineage>
</organism>
<reference evidence="1" key="2">
    <citation type="journal article" date="2022" name="New Phytol.">
        <title>Evolutionary transition to the ectomycorrhizal habit in the genomes of a hyperdiverse lineage of mushroom-forming fungi.</title>
        <authorList>
            <person name="Looney B."/>
            <person name="Miyauchi S."/>
            <person name="Morin E."/>
            <person name="Drula E."/>
            <person name="Courty P.E."/>
            <person name="Kohler A."/>
            <person name="Kuo A."/>
            <person name="LaButti K."/>
            <person name="Pangilinan J."/>
            <person name="Lipzen A."/>
            <person name="Riley R."/>
            <person name="Andreopoulos W."/>
            <person name="He G."/>
            <person name="Johnson J."/>
            <person name="Nolan M."/>
            <person name="Tritt A."/>
            <person name="Barry K.W."/>
            <person name="Grigoriev I.V."/>
            <person name="Nagy L.G."/>
            <person name="Hibbett D."/>
            <person name="Henrissat B."/>
            <person name="Matheny P.B."/>
            <person name="Labbe J."/>
            <person name="Martin F.M."/>
        </authorList>
    </citation>
    <scope>NUCLEOTIDE SEQUENCE</scope>
    <source>
        <strain evidence="1">EC-137</strain>
    </source>
</reference>
<evidence type="ECO:0000313" key="2">
    <source>
        <dbReference type="Proteomes" id="UP000814128"/>
    </source>
</evidence>
<evidence type="ECO:0000313" key="1">
    <source>
        <dbReference type="EMBL" id="KAI0028947.1"/>
    </source>
</evidence>
<dbReference type="Proteomes" id="UP000814128">
    <property type="component" value="Unassembled WGS sequence"/>
</dbReference>
<reference evidence="1" key="1">
    <citation type="submission" date="2021-02" db="EMBL/GenBank/DDBJ databases">
        <authorList>
            <consortium name="DOE Joint Genome Institute"/>
            <person name="Ahrendt S."/>
            <person name="Looney B.P."/>
            <person name="Miyauchi S."/>
            <person name="Morin E."/>
            <person name="Drula E."/>
            <person name="Courty P.E."/>
            <person name="Chicoki N."/>
            <person name="Fauchery L."/>
            <person name="Kohler A."/>
            <person name="Kuo A."/>
            <person name="Labutti K."/>
            <person name="Pangilinan J."/>
            <person name="Lipzen A."/>
            <person name="Riley R."/>
            <person name="Andreopoulos W."/>
            <person name="He G."/>
            <person name="Johnson J."/>
            <person name="Barry K.W."/>
            <person name="Grigoriev I.V."/>
            <person name="Nagy L."/>
            <person name="Hibbett D."/>
            <person name="Henrissat B."/>
            <person name="Matheny P.B."/>
            <person name="Labbe J."/>
            <person name="Martin F."/>
        </authorList>
    </citation>
    <scope>NUCLEOTIDE SEQUENCE</scope>
    <source>
        <strain evidence="1">EC-137</strain>
    </source>
</reference>
<gene>
    <name evidence="1" type="ORF">K488DRAFT_25345</name>
</gene>
<feature type="non-terminal residue" evidence="1">
    <location>
        <position position="190"/>
    </location>
</feature>
<keyword evidence="2" id="KW-1185">Reference proteome</keyword>
<protein>
    <submittedName>
        <fullName evidence="1">Phosphatidylethanolamine-binding protein</fullName>
    </submittedName>
</protein>
<proteinExistence type="predicted"/>
<sequence>SVSGQIGAFMQSGLLPNLIPSFDPVAILDASFPNVNGSTFLAGTGENLTIPNVADAPQFLLSFNSSVAPKLEGQSFVLAILDPDAPTPENRTLANAVHMVASDVTFNSTLTTFVPLYSSTPALAAYLSPTPPPGAPHRYTALLYLQPDNFAHSAAPLIPEDRIQLDWQTFTMTTGLGSPIAGTYFQTGQD</sequence>
<name>A0ACB8QB39_9AGAM</name>
<feature type="non-terminal residue" evidence="1">
    <location>
        <position position="1"/>
    </location>
</feature>
<dbReference type="EMBL" id="MU273711">
    <property type="protein sequence ID" value="KAI0028947.1"/>
    <property type="molecule type" value="Genomic_DNA"/>
</dbReference>
<comment type="caution">
    <text evidence="1">The sequence shown here is derived from an EMBL/GenBank/DDBJ whole genome shotgun (WGS) entry which is preliminary data.</text>
</comment>